<organism evidence="1 2">
    <name type="scientific">Phaedon cochleariae</name>
    <name type="common">Mustard beetle</name>
    <dbReference type="NCBI Taxonomy" id="80249"/>
    <lineage>
        <taxon>Eukaryota</taxon>
        <taxon>Metazoa</taxon>
        <taxon>Ecdysozoa</taxon>
        <taxon>Arthropoda</taxon>
        <taxon>Hexapoda</taxon>
        <taxon>Insecta</taxon>
        <taxon>Pterygota</taxon>
        <taxon>Neoptera</taxon>
        <taxon>Endopterygota</taxon>
        <taxon>Coleoptera</taxon>
        <taxon>Polyphaga</taxon>
        <taxon>Cucujiformia</taxon>
        <taxon>Chrysomeloidea</taxon>
        <taxon>Chrysomelidae</taxon>
        <taxon>Chrysomelinae</taxon>
        <taxon>Chrysomelini</taxon>
        <taxon>Phaedon</taxon>
    </lineage>
</organism>
<accession>A0A9P0GIS6</accession>
<dbReference type="Pfam" id="PF14736">
    <property type="entry name" value="N_Asn_amidohyd"/>
    <property type="match status" value="1"/>
</dbReference>
<dbReference type="PANTHER" id="PTHR12498:SF0">
    <property type="entry name" value="PROTEIN N-TERMINAL ASPARAGINE AMIDOHYDROLASE"/>
    <property type="match status" value="1"/>
</dbReference>
<proteinExistence type="predicted"/>
<evidence type="ECO:0000313" key="2">
    <source>
        <dbReference type="Proteomes" id="UP001153737"/>
    </source>
</evidence>
<dbReference type="PANTHER" id="PTHR12498">
    <property type="entry name" value="N-TERMINAL ASPARAGINE AMIDOHYDROLASE"/>
    <property type="match status" value="1"/>
</dbReference>
<evidence type="ECO:0000313" key="1">
    <source>
        <dbReference type="EMBL" id="CAH1119375.1"/>
    </source>
</evidence>
<evidence type="ECO:0008006" key="3">
    <source>
        <dbReference type="Google" id="ProtNLM"/>
    </source>
</evidence>
<dbReference type="GO" id="GO:0006511">
    <property type="term" value="P:ubiquitin-dependent protein catabolic process"/>
    <property type="evidence" value="ECO:0007669"/>
    <property type="project" value="TreeGrafter"/>
</dbReference>
<protein>
    <recommendedName>
        <fullName evidence="3">Protein N-terminal asparagine amidohydrolase</fullName>
    </recommendedName>
</protein>
<reference evidence="1" key="2">
    <citation type="submission" date="2022-10" db="EMBL/GenBank/DDBJ databases">
        <authorList>
            <consortium name="ENA_rothamsted_submissions"/>
            <consortium name="culmorum"/>
            <person name="King R."/>
        </authorList>
    </citation>
    <scope>NUCLEOTIDE SEQUENCE</scope>
</reference>
<dbReference type="GO" id="GO:0005634">
    <property type="term" value="C:nucleus"/>
    <property type="evidence" value="ECO:0007669"/>
    <property type="project" value="TreeGrafter"/>
</dbReference>
<gene>
    <name evidence="1" type="ORF">PHAECO_LOCUS3943</name>
</gene>
<dbReference type="OrthoDB" id="539995at2759"/>
<dbReference type="InterPro" id="IPR026750">
    <property type="entry name" value="NTAN1"/>
</dbReference>
<name>A0A9P0GIS6_PHACE</name>
<dbReference type="AlphaFoldDB" id="A0A9P0GIS6"/>
<dbReference type="EMBL" id="OU896719">
    <property type="protein sequence ID" value="CAH1119375.1"/>
    <property type="molecule type" value="Genomic_DNA"/>
</dbReference>
<keyword evidence="2" id="KW-1185">Reference proteome</keyword>
<dbReference type="GO" id="GO:0008418">
    <property type="term" value="F:protein-N-terminal asparagine amidohydrolase activity"/>
    <property type="evidence" value="ECO:0007669"/>
    <property type="project" value="InterPro"/>
</dbReference>
<reference evidence="1" key="1">
    <citation type="submission" date="2022-01" db="EMBL/GenBank/DDBJ databases">
        <authorList>
            <person name="King R."/>
        </authorList>
    </citation>
    <scope>NUCLEOTIDE SEQUENCE</scope>
</reference>
<sequence>MVIILNRIPQSEYPRDTRSLYISHPIYRETATTLLALPKRVVGPAGLLYVLQREFAVTLPDDKNVSVIGSEDATTCIIVVVRHSGTGAVALGHFDGSGTEEAVYDIIDKVQKLSSSLDGRIEVQLVGGFTDTHCISEKLFRDLMKAFHQHPVDIHLTLACVGQMNTDIRDGVPWPILYGVGVSVKTGEIFPATFPDKGPEEHLRSARHLSGNRRILDIYDPATGLFTIGPFDYSCPVGADFLEGQDDRFVLENLSTSPEVEPPHFVAQIRATFRYMRENPAERVFQGEKPRCFKRDDHSGLWIPVH</sequence>
<dbReference type="Proteomes" id="UP001153737">
    <property type="component" value="Chromosome 13"/>
</dbReference>